<proteinExistence type="predicted"/>
<organism evidence="2 3">
    <name type="scientific">Escherichia coli</name>
    <dbReference type="NCBI Taxonomy" id="562"/>
    <lineage>
        <taxon>Bacteria</taxon>
        <taxon>Pseudomonadati</taxon>
        <taxon>Pseudomonadota</taxon>
        <taxon>Gammaproteobacteria</taxon>
        <taxon>Enterobacterales</taxon>
        <taxon>Enterobacteriaceae</taxon>
        <taxon>Escherichia</taxon>
    </lineage>
</organism>
<comment type="caution">
    <text evidence="2">The sequence shown here is derived from an EMBL/GenBank/DDBJ whole genome shotgun (WGS) entry which is preliminary data.</text>
</comment>
<evidence type="ECO:0000259" key="1">
    <source>
        <dbReference type="Pfam" id="PF11867"/>
    </source>
</evidence>
<feature type="domain" description="Type I restriction enzyme HindI endonuclease subunit-like C-terminal" evidence="1">
    <location>
        <begin position="5"/>
        <end position="122"/>
    </location>
</feature>
<dbReference type="EMBL" id="AASFZR010000024">
    <property type="protein sequence ID" value="EFB4532721.1"/>
    <property type="molecule type" value="Genomic_DNA"/>
</dbReference>
<dbReference type="Pfam" id="PF11867">
    <property type="entry name" value="T1RH-like_C"/>
    <property type="match status" value="1"/>
</dbReference>
<name>A0A8S7F7R2_ECOLX</name>
<dbReference type="Proteomes" id="UP000542214">
    <property type="component" value="Unassembled WGS sequence"/>
</dbReference>
<dbReference type="InterPro" id="IPR021810">
    <property type="entry name" value="T1RH-like_C"/>
</dbReference>
<sequence length="131" mass="14776">MVASAGFDYTSFKAHARKSLMPVAYYGFGSEDGKKRFLNNALEITTARLLCCCTLNAVKAAISKITRVDKNKPGKNHTLKQILDNVVISDGLNDIFTRVALDKPNIGLNFQMNFFSKICHIETWRKNCWQN</sequence>
<evidence type="ECO:0000313" key="2">
    <source>
        <dbReference type="EMBL" id="EFB4532721.1"/>
    </source>
</evidence>
<protein>
    <submittedName>
        <fullName evidence="2">DUF3387 domain-containing protein</fullName>
    </submittedName>
</protein>
<evidence type="ECO:0000313" key="3">
    <source>
        <dbReference type="Proteomes" id="UP000542214"/>
    </source>
</evidence>
<accession>A0A8S7F7R2</accession>
<gene>
    <name evidence="2" type="ORF">C0P57_001958</name>
</gene>
<reference evidence="2 3" key="1">
    <citation type="submission" date="2018-08" db="EMBL/GenBank/DDBJ databases">
        <authorList>
            <consortium name="NARMS: The National Antimicrobial Resistance Monitoring System"/>
        </authorList>
    </citation>
    <scope>NUCLEOTIDE SEQUENCE [LARGE SCALE GENOMIC DNA]</scope>
    <source>
        <strain evidence="2 3">FSIS11706358</strain>
    </source>
</reference>
<dbReference type="AlphaFoldDB" id="A0A8S7F7R2"/>